<proteinExistence type="predicted"/>
<name>A0ABP7Q4N3_9GAMM</name>
<keyword evidence="2" id="KW-1185">Reference proteome</keyword>
<sequence length="77" mass="9056">MGQKQDREKFVKLAEARVSKALKDIKLIGNLSNRSNYEYTPEDVKKIHSTLKKALEDMKARFDRDGREEEEVFRLDV</sequence>
<organism evidence="1 2">
    <name type="scientific">Allohahella marinimesophila</name>
    <dbReference type="NCBI Taxonomy" id="1054972"/>
    <lineage>
        <taxon>Bacteria</taxon>
        <taxon>Pseudomonadati</taxon>
        <taxon>Pseudomonadota</taxon>
        <taxon>Gammaproteobacteria</taxon>
        <taxon>Oceanospirillales</taxon>
        <taxon>Hahellaceae</taxon>
        <taxon>Allohahella</taxon>
    </lineage>
</organism>
<gene>
    <name evidence="1" type="ORF">GCM10022278_35930</name>
</gene>
<dbReference type="RefSeq" id="WP_344808983.1">
    <property type="nucleotide sequence ID" value="NZ_BAABBO010000018.1"/>
</dbReference>
<dbReference type="Proteomes" id="UP001501337">
    <property type="component" value="Unassembled WGS sequence"/>
</dbReference>
<reference evidence="2" key="1">
    <citation type="journal article" date="2019" name="Int. J. Syst. Evol. Microbiol.">
        <title>The Global Catalogue of Microorganisms (GCM) 10K type strain sequencing project: providing services to taxonomists for standard genome sequencing and annotation.</title>
        <authorList>
            <consortium name="The Broad Institute Genomics Platform"/>
            <consortium name="The Broad Institute Genome Sequencing Center for Infectious Disease"/>
            <person name="Wu L."/>
            <person name="Ma J."/>
        </authorList>
    </citation>
    <scope>NUCLEOTIDE SEQUENCE [LARGE SCALE GENOMIC DNA]</scope>
    <source>
        <strain evidence="2">JCM 17555</strain>
    </source>
</reference>
<evidence type="ECO:0000313" key="2">
    <source>
        <dbReference type="Proteomes" id="UP001501337"/>
    </source>
</evidence>
<protein>
    <submittedName>
        <fullName evidence="1">Uncharacterized protein</fullName>
    </submittedName>
</protein>
<accession>A0ABP7Q4N3</accession>
<dbReference type="EMBL" id="BAABBO010000018">
    <property type="protein sequence ID" value="GAA3975875.1"/>
    <property type="molecule type" value="Genomic_DNA"/>
</dbReference>
<evidence type="ECO:0000313" key="1">
    <source>
        <dbReference type="EMBL" id="GAA3975875.1"/>
    </source>
</evidence>
<comment type="caution">
    <text evidence="1">The sequence shown here is derived from an EMBL/GenBank/DDBJ whole genome shotgun (WGS) entry which is preliminary data.</text>
</comment>